<dbReference type="Pfam" id="PF13449">
    <property type="entry name" value="Phytase-like"/>
    <property type="match status" value="1"/>
</dbReference>
<dbReference type="EMBL" id="RBKS01000001">
    <property type="protein sequence ID" value="RKR76375.1"/>
    <property type="molecule type" value="Genomic_DNA"/>
</dbReference>
<comment type="caution">
    <text evidence="4">The sequence shown here is derived from an EMBL/GenBank/DDBJ whole genome shotgun (WGS) entry which is preliminary data.</text>
</comment>
<dbReference type="Pfam" id="PF00932">
    <property type="entry name" value="LTD"/>
    <property type="match status" value="1"/>
</dbReference>
<feature type="domain" description="LTD" evidence="3">
    <location>
        <begin position="21"/>
        <end position="183"/>
    </location>
</feature>
<gene>
    <name evidence="4" type="ORF">C8E83_3547</name>
</gene>
<evidence type="ECO:0000313" key="5">
    <source>
        <dbReference type="Proteomes" id="UP000280008"/>
    </source>
</evidence>
<evidence type="ECO:0000313" key="4">
    <source>
        <dbReference type="EMBL" id="RKR76375.1"/>
    </source>
</evidence>
<evidence type="ECO:0000256" key="2">
    <source>
        <dbReference type="SAM" id="SignalP"/>
    </source>
</evidence>
<feature type="compositionally biased region" description="Low complexity" evidence="1">
    <location>
        <begin position="192"/>
        <end position="209"/>
    </location>
</feature>
<keyword evidence="2" id="KW-0732">Signal</keyword>
<proteinExistence type="predicted"/>
<dbReference type="Proteomes" id="UP000280008">
    <property type="component" value="Unassembled WGS sequence"/>
</dbReference>
<keyword evidence="5" id="KW-1185">Reference proteome</keyword>
<dbReference type="SUPFAM" id="SSF50969">
    <property type="entry name" value="YVTN repeat-like/Quinoprotein amine dehydrogenase"/>
    <property type="match status" value="1"/>
</dbReference>
<feature type="signal peptide" evidence="2">
    <location>
        <begin position="1"/>
        <end position="27"/>
    </location>
</feature>
<sequence length="1158" mass="118749">MRRSLALAALAAAALAGGLLTAAPANAVPSTGLVIDEVYGGGGNSGATYTNDFVEIANQGAAAVDLSGYTVQYHSKSATGTWQATTLTGSIAPGDFYLVQEAKGSGGTTALPTPDATGTIAMSATDGTVALVDGTTALTCSDSAACESASVDLVGFGGAALAEGSPATGASNTASVQRLAAADTDDNSADFAAGTPTPGAANTATAPTGPTGPAPTPGDVRIHDIQGASWVSPLNGQNVENVPGIVTGLRTSGSSKGYWIQDPTPDSNPATSEGVFVYTSTTPTVKVGDSVLVTATVKDYYPLASGDTTATTSNLSVTELEDPTAYVVSSGNALPAPVVIGPSSVPATYAPDLSGASIESTPITPTRSALDYYESLEGMRVEVDDARVVGPSDQYGEQYVTTKPTQLESARGGTLLTAENATPSGRLEVVEASGDNPEVSVGDVFTGATVGPIDWSQYGGYTLDATTLGAVKSAGLTASVATKAQSDQLSVATYNVENLAPSDPASKFAALAKGVVTNLASPDILTVEEVQDDTGATDDGTVAAGTTIDKLTAAIAAAGGPTYSSREIDPVNDADGGQPGGNIRVVFLYNAKRVTFDDRGSASTNRSTTATAVTKVHGSPDLTLSPGRIDPTNSAWTSSRKPLVGEFTFRGRKVFVIGNHFDAKLGDQNADGRFQYPAQSSAAQRQQQATLVHDFTAQILKVDKNAAVVVAGDLNDYQFSPALATLTGKPLHGTGSPILTDLITTLPANQQYTYDYDGISEVLDHILVTKGVGTPDYQVIHLNSEFANQVSDHDPQVVRIFGHAAPPSNLVPPSAAALSYSDALDKLVYKGTEVGGLSSLAYDTRSGAWISAVDNHADDPSRIWFFRNLNDPTVTRQPLVLKNTQGVPYTGLTADNEGLAVLPDGDYLVSSETEPSIRIFGRDGVEKSQLPVPGRFAVTGTTLSGAGLSGPAVPGEATSNATLEGLSISPSGHTIVAAMEGALSGDVSAAGDATSHRLLVYTEKTTWTRHGLSTTWVLTKQVGYRADTGNRIPEVALVSDDRLIVEEAAFTADAGNSVELYSVSGLSRAADVSRVANLSAAPASQILSKTLVADLVKGPTLGATALETQTNPLLDNYEGMAITGVGPGGTVGVSLISDDNFGALQRTRVLNLAVKLPR</sequence>
<dbReference type="GO" id="GO:0003824">
    <property type="term" value="F:catalytic activity"/>
    <property type="evidence" value="ECO:0007669"/>
    <property type="project" value="InterPro"/>
</dbReference>
<organism evidence="4 5">
    <name type="scientific">Frondihabitans australicus</name>
    <dbReference type="NCBI Taxonomy" id="386892"/>
    <lineage>
        <taxon>Bacteria</taxon>
        <taxon>Bacillati</taxon>
        <taxon>Actinomycetota</taxon>
        <taxon>Actinomycetes</taxon>
        <taxon>Micrococcales</taxon>
        <taxon>Microbacteriaceae</taxon>
        <taxon>Frondihabitans</taxon>
    </lineage>
</organism>
<feature type="region of interest" description="Disordered" evidence="1">
    <location>
        <begin position="187"/>
        <end position="221"/>
    </location>
</feature>
<name>A0A495IMM4_9MICO</name>
<evidence type="ECO:0000259" key="3">
    <source>
        <dbReference type="PROSITE" id="PS51841"/>
    </source>
</evidence>
<dbReference type="InterPro" id="IPR001322">
    <property type="entry name" value="Lamin_tail_dom"/>
</dbReference>
<reference evidence="4 5" key="1">
    <citation type="submission" date="2018-10" db="EMBL/GenBank/DDBJ databases">
        <title>Sequencing the genomes of 1000 actinobacteria strains.</title>
        <authorList>
            <person name="Klenk H.-P."/>
        </authorList>
    </citation>
    <scope>NUCLEOTIDE SEQUENCE [LARGE SCALE GENOMIC DNA]</scope>
    <source>
        <strain evidence="4 5">DSM 17894</strain>
    </source>
</reference>
<feature type="chain" id="PRO_5019784891" evidence="2">
    <location>
        <begin position="28"/>
        <end position="1158"/>
    </location>
</feature>
<dbReference type="InterPro" id="IPR036691">
    <property type="entry name" value="Endo/exonu/phosph_ase_sf"/>
</dbReference>
<dbReference type="Pfam" id="PF03372">
    <property type="entry name" value="Exo_endo_phos"/>
    <property type="match status" value="1"/>
</dbReference>
<dbReference type="PANTHER" id="PTHR42834:SF1">
    <property type="entry name" value="ENDONUCLEASE_EXONUCLEASE_PHOSPHATASE FAMILY PROTEIN (AFU_ORTHOLOGUE AFUA_3G09210)"/>
    <property type="match status" value="1"/>
</dbReference>
<dbReference type="AlphaFoldDB" id="A0A495IMM4"/>
<dbReference type="CDD" id="cd04486">
    <property type="entry name" value="YhcR_OBF_like"/>
    <property type="match status" value="1"/>
</dbReference>
<protein>
    <submittedName>
        <fullName evidence="4">Putative extracellular nuclease</fullName>
    </submittedName>
</protein>
<dbReference type="InterPro" id="IPR027372">
    <property type="entry name" value="Phytase-like_dom"/>
</dbReference>
<dbReference type="InterPro" id="IPR005135">
    <property type="entry name" value="Endo/exonuclease/phosphatase"/>
</dbReference>
<dbReference type="Gene3D" id="3.60.10.10">
    <property type="entry name" value="Endonuclease/exonuclease/phosphatase"/>
    <property type="match status" value="1"/>
</dbReference>
<dbReference type="SUPFAM" id="SSF56219">
    <property type="entry name" value="DNase I-like"/>
    <property type="match status" value="1"/>
</dbReference>
<accession>A0A495IMM4</accession>
<dbReference type="InterPro" id="IPR011044">
    <property type="entry name" value="Quino_amine_DH_bsu"/>
</dbReference>
<evidence type="ECO:0000256" key="1">
    <source>
        <dbReference type="SAM" id="MobiDB-lite"/>
    </source>
</evidence>
<dbReference type="RefSeq" id="WP_170159994.1">
    <property type="nucleotide sequence ID" value="NZ_RBKS01000001.1"/>
</dbReference>
<dbReference type="PANTHER" id="PTHR42834">
    <property type="entry name" value="ENDONUCLEASE/EXONUCLEASE/PHOSPHATASE FAMILY PROTEIN (AFU_ORTHOLOGUE AFUA_3G09210)"/>
    <property type="match status" value="1"/>
</dbReference>
<dbReference type="PROSITE" id="PS51841">
    <property type="entry name" value="LTD"/>
    <property type="match status" value="1"/>
</dbReference>